<sequence>MRTIGVAIPVPEPHGSTLRAMRSSFGDPMAASIPTHITLLPPTEVADEEYAVFTEHLRRVAAAHDPFTVLLRGTGTFRPVSPVVFVQMARGIGECEQLQKAIRSGPVRRDLDFAYHPHVTVAHHVDDDALDVAFEKLADYTAAFPVAAVELYLHGEDGVWRTEAQFALGVREPLR</sequence>
<dbReference type="PANTHER" id="PTHR40037">
    <property type="entry name" value="PHOSPHOESTERASE YJCG-RELATED"/>
    <property type="match status" value="1"/>
</dbReference>
<gene>
    <name evidence="1" type="ORF">BN12_3490001</name>
</gene>
<proteinExistence type="predicted"/>
<dbReference type="Pfam" id="PF13563">
    <property type="entry name" value="2_5_RNA_ligase2"/>
    <property type="match status" value="1"/>
</dbReference>
<accession>A0A077M3P1</accession>
<evidence type="ECO:0000313" key="1">
    <source>
        <dbReference type="EMBL" id="CCH78794.1"/>
    </source>
</evidence>
<dbReference type="InterPro" id="IPR050580">
    <property type="entry name" value="2H_phosphoesterase_YjcG-like"/>
</dbReference>
<dbReference type="EMBL" id="CAJB01000278">
    <property type="protein sequence ID" value="CCH78794.1"/>
    <property type="molecule type" value="Genomic_DNA"/>
</dbReference>
<dbReference type="InterPro" id="IPR009097">
    <property type="entry name" value="Cyclic_Pdiesterase"/>
</dbReference>
<dbReference type="RefSeq" id="WP_048555609.1">
    <property type="nucleotide sequence ID" value="NZ_HF570958.1"/>
</dbReference>
<dbReference type="AlphaFoldDB" id="A0A077M3P1"/>
<protein>
    <submittedName>
        <fullName evidence="1">Phosphoesterase HXTX</fullName>
    </submittedName>
</protein>
<dbReference type="PANTHER" id="PTHR40037:SF1">
    <property type="entry name" value="PHOSPHOESTERASE SAOUHSC_00951-RELATED"/>
    <property type="match status" value="1"/>
</dbReference>
<dbReference type="OrthoDB" id="358773at2"/>
<dbReference type="Proteomes" id="UP000035721">
    <property type="component" value="Unassembled WGS sequence"/>
</dbReference>
<organism evidence="1 2">
    <name type="scientific">Nostocoides japonicum T1-X7</name>
    <dbReference type="NCBI Taxonomy" id="1194083"/>
    <lineage>
        <taxon>Bacteria</taxon>
        <taxon>Bacillati</taxon>
        <taxon>Actinomycetota</taxon>
        <taxon>Actinomycetes</taxon>
        <taxon>Micrococcales</taxon>
        <taxon>Intrasporangiaceae</taxon>
        <taxon>Nostocoides</taxon>
    </lineage>
</organism>
<name>A0A077M3P1_9MICO</name>
<dbReference type="STRING" id="1194083.BN12_3490001"/>
<dbReference type="SUPFAM" id="SSF55144">
    <property type="entry name" value="LigT-like"/>
    <property type="match status" value="1"/>
</dbReference>
<evidence type="ECO:0000313" key="2">
    <source>
        <dbReference type="Proteomes" id="UP000035721"/>
    </source>
</evidence>
<reference evidence="1 2" key="1">
    <citation type="journal article" date="2013" name="ISME J.">
        <title>A metabolic model for members of the genus Tetrasphaera involved in enhanced biological phosphorus removal.</title>
        <authorList>
            <person name="Kristiansen R."/>
            <person name="Nguyen H.T.T."/>
            <person name="Saunders A.M."/>
            <person name="Nielsen J.L."/>
            <person name="Wimmer R."/>
            <person name="Le V.Q."/>
            <person name="McIlroy S.J."/>
            <person name="Petrovski S."/>
            <person name="Seviour R.J."/>
            <person name="Calteau A."/>
            <person name="Nielsen K.L."/>
            <person name="Nielsen P.H."/>
        </authorList>
    </citation>
    <scope>NUCLEOTIDE SEQUENCE [LARGE SCALE GENOMIC DNA]</scope>
    <source>
        <strain evidence="1 2">T1-X7</strain>
    </source>
</reference>
<keyword evidence="2" id="KW-1185">Reference proteome</keyword>
<dbReference type="Gene3D" id="3.90.1140.10">
    <property type="entry name" value="Cyclic phosphodiesterase"/>
    <property type="match status" value="1"/>
</dbReference>
<comment type="caution">
    <text evidence="1">The sequence shown here is derived from an EMBL/GenBank/DDBJ whole genome shotgun (WGS) entry which is preliminary data.</text>
</comment>